<accession>A0ABQ3UNX6</accession>
<organism evidence="1 2">
    <name type="scientific">Ktedonobacter robiniae</name>
    <dbReference type="NCBI Taxonomy" id="2778365"/>
    <lineage>
        <taxon>Bacteria</taxon>
        <taxon>Bacillati</taxon>
        <taxon>Chloroflexota</taxon>
        <taxon>Ktedonobacteria</taxon>
        <taxon>Ktedonobacterales</taxon>
        <taxon>Ktedonobacteraceae</taxon>
        <taxon>Ktedonobacter</taxon>
    </lineage>
</organism>
<gene>
    <name evidence="1" type="ORF">KSB_29190</name>
</gene>
<proteinExistence type="predicted"/>
<sequence length="85" mass="9619">MAAGERKRFSGGSVRAFKAREQTCVETVVVLHVERERIPSSVKEAFQDYYDEFGIAYQCRRTLGSDCTPSIDSLCFWSYGLEDAP</sequence>
<comment type="caution">
    <text evidence="1">The sequence shown here is derived from an EMBL/GenBank/DDBJ whole genome shotgun (WGS) entry which is preliminary data.</text>
</comment>
<evidence type="ECO:0000313" key="1">
    <source>
        <dbReference type="EMBL" id="GHO54444.1"/>
    </source>
</evidence>
<reference evidence="1 2" key="1">
    <citation type="journal article" date="2021" name="Int. J. Syst. Evol. Microbiol.">
        <title>Reticulibacter mediterranei gen. nov., sp. nov., within the new family Reticulibacteraceae fam. nov., and Ktedonospora formicarum gen. nov., sp. nov., Ktedonobacter robiniae sp. nov., Dictyobacter formicarum sp. nov. and Dictyobacter arantiisoli sp. nov., belonging to the class Ktedonobacteria.</title>
        <authorList>
            <person name="Yabe S."/>
            <person name="Zheng Y."/>
            <person name="Wang C.M."/>
            <person name="Sakai Y."/>
            <person name="Abe K."/>
            <person name="Yokota A."/>
            <person name="Donadio S."/>
            <person name="Cavaletti L."/>
            <person name="Monciardini P."/>
        </authorList>
    </citation>
    <scope>NUCLEOTIDE SEQUENCE [LARGE SCALE GENOMIC DNA]</scope>
    <source>
        <strain evidence="1 2">SOSP1-30</strain>
    </source>
</reference>
<evidence type="ECO:0000313" key="2">
    <source>
        <dbReference type="Proteomes" id="UP000654345"/>
    </source>
</evidence>
<dbReference type="EMBL" id="BNJG01000001">
    <property type="protein sequence ID" value="GHO54444.1"/>
    <property type="molecule type" value="Genomic_DNA"/>
</dbReference>
<protein>
    <submittedName>
        <fullName evidence="1">Uncharacterized protein</fullName>
    </submittedName>
</protein>
<name>A0ABQ3UNX6_9CHLR</name>
<keyword evidence="2" id="KW-1185">Reference proteome</keyword>
<dbReference type="Proteomes" id="UP000654345">
    <property type="component" value="Unassembled WGS sequence"/>
</dbReference>